<proteinExistence type="predicted"/>
<reference evidence="1 2" key="1">
    <citation type="journal article" date="2016" name="Nat. Commun.">
        <title>Thousands of microbial genomes shed light on interconnected biogeochemical processes in an aquifer system.</title>
        <authorList>
            <person name="Anantharaman K."/>
            <person name="Brown C.T."/>
            <person name="Hug L.A."/>
            <person name="Sharon I."/>
            <person name="Castelle C.J."/>
            <person name="Probst A.J."/>
            <person name="Thomas B.C."/>
            <person name="Singh A."/>
            <person name="Wilkins M.J."/>
            <person name="Karaoz U."/>
            <person name="Brodie E.L."/>
            <person name="Williams K.H."/>
            <person name="Hubbard S.S."/>
            <person name="Banfield J.F."/>
        </authorList>
    </citation>
    <scope>NUCLEOTIDE SEQUENCE [LARGE SCALE GENOMIC DNA]</scope>
</reference>
<organism evidence="1 2">
    <name type="scientific">Candidatus Woesebacteria bacterium RBG_16_34_12</name>
    <dbReference type="NCBI Taxonomy" id="1802480"/>
    <lineage>
        <taxon>Bacteria</taxon>
        <taxon>Candidatus Woeseibacteriota</taxon>
    </lineage>
</organism>
<evidence type="ECO:0000313" key="2">
    <source>
        <dbReference type="Proteomes" id="UP000177053"/>
    </source>
</evidence>
<dbReference type="AlphaFoldDB" id="A0A1F7X876"/>
<dbReference type="Proteomes" id="UP000177053">
    <property type="component" value="Unassembled WGS sequence"/>
</dbReference>
<gene>
    <name evidence="1" type="ORF">A2Z22_03875</name>
</gene>
<protein>
    <submittedName>
        <fullName evidence="1">Uncharacterized protein</fullName>
    </submittedName>
</protein>
<accession>A0A1F7X876</accession>
<name>A0A1F7X876_9BACT</name>
<evidence type="ECO:0000313" key="1">
    <source>
        <dbReference type="EMBL" id="OGM10979.1"/>
    </source>
</evidence>
<sequence>MKNERASLFETLETIKAAVKFKIERRNTYSYMNDRIPLYGLEKLLFILSTLQPKELKKAIKILSSVNYGRHILTTVFPKIENPQEYHSTEDVIYLEEQPVQVIGWKGKEDLVLEGVEKGFGETWIDYGFEVEAERRGIDLEWSFFEEPARVDETQAELKKLT</sequence>
<comment type="caution">
    <text evidence="1">The sequence shown here is derived from an EMBL/GenBank/DDBJ whole genome shotgun (WGS) entry which is preliminary data.</text>
</comment>
<dbReference type="EMBL" id="MGFS01000027">
    <property type="protein sequence ID" value="OGM10979.1"/>
    <property type="molecule type" value="Genomic_DNA"/>
</dbReference>